<reference evidence="2" key="2">
    <citation type="submission" date="2018-10" db="UniProtKB">
        <authorList>
            <consortium name="EnsemblPlants"/>
        </authorList>
    </citation>
    <scope>IDENTIFICATION</scope>
</reference>
<dbReference type="Gramene" id="TraesARI1A03G00017440.1">
    <property type="protein sequence ID" value="TraesARI1A03G00017440.1"/>
    <property type="gene ID" value="TraesARI1A03G00017440"/>
</dbReference>
<reference evidence="2" key="1">
    <citation type="submission" date="2018-08" db="EMBL/GenBank/DDBJ databases">
        <authorList>
            <person name="Rossello M."/>
        </authorList>
    </citation>
    <scope>NUCLEOTIDE SEQUENCE [LARGE SCALE GENOMIC DNA]</scope>
    <source>
        <strain evidence="2">cv. Chinese Spring</strain>
    </source>
</reference>
<dbReference type="EnsemblPlants" id="TraesCS1A02G050500.1">
    <property type="protein sequence ID" value="TraesCS1A02G050500.1"/>
    <property type="gene ID" value="TraesCS1A02G050500"/>
</dbReference>
<gene>
    <name evidence="2" type="primary">LOC123083382</name>
</gene>
<dbReference type="Gramene" id="TraesCS1A03G0122300.1">
    <property type="protein sequence ID" value="TraesCS1A03G0122300.1.CDS"/>
    <property type="gene ID" value="TraesCS1A03G0122300"/>
</dbReference>
<dbReference type="Gramene" id="TraesJAG1A03G00017480.1">
    <property type="protein sequence ID" value="TraesJAG1A03G00017480.1"/>
    <property type="gene ID" value="TraesJAG1A03G00017480"/>
</dbReference>
<proteinExistence type="predicted"/>
<accession>A0A3B5XUI7</accession>
<feature type="region of interest" description="Disordered" evidence="1">
    <location>
        <begin position="69"/>
        <end position="89"/>
    </location>
</feature>
<dbReference type="GeneID" id="123083382"/>
<dbReference type="Proteomes" id="UP000019116">
    <property type="component" value="Chromosome 1A"/>
</dbReference>
<dbReference type="AlphaFoldDB" id="A0A3B5XUI7"/>
<organism evidence="2">
    <name type="scientific">Triticum aestivum</name>
    <name type="common">Wheat</name>
    <dbReference type="NCBI Taxonomy" id="4565"/>
    <lineage>
        <taxon>Eukaryota</taxon>
        <taxon>Viridiplantae</taxon>
        <taxon>Streptophyta</taxon>
        <taxon>Embryophyta</taxon>
        <taxon>Tracheophyta</taxon>
        <taxon>Spermatophyta</taxon>
        <taxon>Magnoliopsida</taxon>
        <taxon>Liliopsida</taxon>
        <taxon>Poales</taxon>
        <taxon>Poaceae</taxon>
        <taxon>BOP clade</taxon>
        <taxon>Pooideae</taxon>
        <taxon>Triticodae</taxon>
        <taxon>Triticeae</taxon>
        <taxon>Triticinae</taxon>
        <taxon>Triticum</taxon>
    </lineage>
</organism>
<protein>
    <submittedName>
        <fullName evidence="2">Uncharacterized protein</fullName>
    </submittedName>
</protein>
<dbReference type="RefSeq" id="XP_044361400.1">
    <property type="nucleotide sequence ID" value="XM_044505465.1"/>
</dbReference>
<evidence type="ECO:0000313" key="2">
    <source>
        <dbReference type="EnsemblPlants" id="TraesCS1A02G050500.1"/>
    </source>
</evidence>
<dbReference type="Gramene" id="TraesCS1A02G050500.1">
    <property type="protein sequence ID" value="TraesCS1A02G050500.1"/>
    <property type="gene ID" value="TraesCS1A02G050500"/>
</dbReference>
<dbReference type="KEGG" id="taes:123083382"/>
<dbReference type="PaxDb" id="4565-Traes_1AS_DE166BEA4.2"/>
<evidence type="ECO:0000256" key="1">
    <source>
        <dbReference type="SAM" id="MobiDB-lite"/>
    </source>
</evidence>
<keyword evidence="3" id="KW-1185">Reference proteome</keyword>
<dbReference type="Gramene" id="TraesSYM1A03G00017860.1">
    <property type="protein sequence ID" value="TraesSYM1A03G00017860.1"/>
    <property type="gene ID" value="TraesSYM1A03G00017860"/>
</dbReference>
<dbReference type="STRING" id="4565.A0A3B5XUI7"/>
<sequence length="120" mass="12398">MPAESPAQVPFRQAAGAAAHAVLPGGGSFKSSVRGYEASLSRLFSGRIARTSSLLAADDGVLSASVHAANKTPPSVPAAAEKTGMHRSQSLPMNMKLSSAKSIKRMNSLDGVYHVVPSRP</sequence>
<name>A0A3B5XUI7_WHEAT</name>
<evidence type="ECO:0000313" key="3">
    <source>
        <dbReference type="Proteomes" id="UP000019116"/>
    </source>
</evidence>